<evidence type="ECO:0000313" key="2">
    <source>
        <dbReference type="EMBL" id="CAD9188943.1"/>
    </source>
</evidence>
<accession>A0A7S1WUJ2</accession>
<protein>
    <recommendedName>
        <fullName evidence="3">CSD domain-containing protein</fullName>
    </recommendedName>
</protein>
<sequence>MAQALVNWQRSGGASCGGAHPRMAMSGPNGGVSPTSDARYNGMVKKLIPGTPLRPAHGFIDCAETAILFGRDVFLHDQLAANLQVGQPVSFAVGLNAKGMPQAVDVAAEGGLIQDPQMLHQGVAFSIQPQVPSGEQLAELILPEVTPALQSGMQSAVAGALIGAAELLGVTKQLQVQLAAVGPSADHFNPSASIRPLRSRPYPSPADQLESWNMGYDNSCGWWGKGGAAMQMPMQALPPQNSNGPFDGVVKSIAPKGGKGGDHTYGFVECEETRNIYGRDVFLHSNQATELEVGVRVRFEVGLNQRGMPQAHNIMRLS</sequence>
<dbReference type="AlphaFoldDB" id="A0A7S1WUJ2"/>
<organism evidence="2">
    <name type="scientific">Alexandrium catenella</name>
    <name type="common">Red tide dinoflagellate</name>
    <name type="synonym">Gonyaulax catenella</name>
    <dbReference type="NCBI Taxonomy" id="2925"/>
    <lineage>
        <taxon>Eukaryota</taxon>
        <taxon>Sar</taxon>
        <taxon>Alveolata</taxon>
        <taxon>Dinophyceae</taxon>
        <taxon>Gonyaulacales</taxon>
        <taxon>Pyrocystaceae</taxon>
        <taxon>Alexandrium</taxon>
    </lineage>
</organism>
<dbReference type="Gene3D" id="2.40.50.140">
    <property type="entry name" value="Nucleic acid-binding proteins"/>
    <property type="match status" value="2"/>
</dbReference>
<dbReference type="SUPFAM" id="SSF50249">
    <property type="entry name" value="Nucleic acid-binding proteins"/>
    <property type="match status" value="1"/>
</dbReference>
<dbReference type="InterPro" id="IPR012340">
    <property type="entry name" value="NA-bd_OB-fold"/>
</dbReference>
<gene>
    <name evidence="2" type="ORF">ACAT0790_LOCUS65717</name>
</gene>
<evidence type="ECO:0000256" key="1">
    <source>
        <dbReference type="SAM" id="MobiDB-lite"/>
    </source>
</evidence>
<name>A0A7S1WUJ2_ALECA</name>
<evidence type="ECO:0008006" key="3">
    <source>
        <dbReference type="Google" id="ProtNLM"/>
    </source>
</evidence>
<dbReference type="EMBL" id="HBGE01110219">
    <property type="protein sequence ID" value="CAD9188943.1"/>
    <property type="molecule type" value="Transcribed_RNA"/>
</dbReference>
<proteinExistence type="predicted"/>
<feature type="region of interest" description="Disordered" evidence="1">
    <location>
        <begin position="17"/>
        <end position="36"/>
    </location>
</feature>
<reference evidence="2" key="1">
    <citation type="submission" date="2021-01" db="EMBL/GenBank/DDBJ databases">
        <authorList>
            <person name="Corre E."/>
            <person name="Pelletier E."/>
            <person name="Niang G."/>
            <person name="Scheremetjew M."/>
            <person name="Finn R."/>
            <person name="Kale V."/>
            <person name="Holt S."/>
            <person name="Cochrane G."/>
            <person name="Meng A."/>
            <person name="Brown T."/>
            <person name="Cohen L."/>
        </authorList>
    </citation>
    <scope>NUCLEOTIDE SEQUENCE</scope>
    <source>
        <strain evidence="2">OF101</strain>
    </source>
</reference>